<sequence>MSDGFCVETACIGEAATGLAALTADLDEVVAYVADADPDWWMWGTVGVPFSQPYSQCADKVREILGRLSPAAAGVAKRITDCADDYDQADGDTCEAFGQWDGEFGGGR</sequence>
<comment type="caution">
    <text evidence="1">The sequence shown here is derived from an EMBL/GenBank/DDBJ whole genome shotgun (WGS) entry which is preliminary data.</text>
</comment>
<dbReference type="RefSeq" id="WP_136533694.1">
    <property type="nucleotide sequence ID" value="NZ_STGY01000024.1"/>
</dbReference>
<dbReference type="Proteomes" id="UP000308760">
    <property type="component" value="Unassembled WGS sequence"/>
</dbReference>
<dbReference type="OrthoDB" id="9988934at2"/>
<proteinExistence type="predicted"/>
<evidence type="ECO:0000313" key="1">
    <source>
        <dbReference type="EMBL" id="THV42480.1"/>
    </source>
</evidence>
<dbReference type="AlphaFoldDB" id="A0A4S8QDT8"/>
<name>A0A4S8QDT8_9ACTN</name>
<reference evidence="2" key="1">
    <citation type="submission" date="2019-04" db="EMBL/GenBank/DDBJ databases">
        <title>Nocardioides xinjiangensis sp. nov.</title>
        <authorList>
            <person name="Liu S."/>
        </authorList>
    </citation>
    <scope>NUCLEOTIDE SEQUENCE [LARGE SCALE GENOMIC DNA]</scope>
    <source>
        <strain evidence="2">18</strain>
    </source>
</reference>
<dbReference type="EMBL" id="STGY01000024">
    <property type="protein sequence ID" value="THV42480.1"/>
    <property type="molecule type" value="Genomic_DNA"/>
</dbReference>
<accession>A0A4S8QDT8</accession>
<protein>
    <recommendedName>
        <fullName evidence="3">ESX-1 secretion-associated protein</fullName>
    </recommendedName>
</protein>
<reference evidence="1 2" key="2">
    <citation type="submission" date="2019-05" db="EMBL/GenBank/DDBJ databases">
        <title>Glycomyces buryatensis sp. nov.</title>
        <authorList>
            <person name="Nikitina E."/>
        </authorList>
    </citation>
    <scope>NUCLEOTIDE SEQUENCE [LARGE SCALE GENOMIC DNA]</scope>
    <source>
        <strain evidence="1 2">18</strain>
    </source>
</reference>
<keyword evidence="2" id="KW-1185">Reference proteome</keyword>
<evidence type="ECO:0008006" key="3">
    <source>
        <dbReference type="Google" id="ProtNLM"/>
    </source>
</evidence>
<gene>
    <name evidence="1" type="ORF">FAB82_06295</name>
</gene>
<organism evidence="1 2">
    <name type="scientific">Glycomyces buryatensis</name>
    <dbReference type="NCBI Taxonomy" id="2570927"/>
    <lineage>
        <taxon>Bacteria</taxon>
        <taxon>Bacillati</taxon>
        <taxon>Actinomycetota</taxon>
        <taxon>Actinomycetes</taxon>
        <taxon>Glycomycetales</taxon>
        <taxon>Glycomycetaceae</taxon>
        <taxon>Glycomyces</taxon>
    </lineage>
</organism>
<evidence type="ECO:0000313" key="2">
    <source>
        <dbReference type="Proteomes" id="UP000308760"/>
    </source>
</evidence>